<evidence type="ECO:0000313" key="3">
    <source>
        <dbReference type="Proteomes" id="UP000281708"/>
    </source>
</evidence>
<gene>
    <name evidence="2" type="ORF">D9V37_16900</name>
</gene>
<dbReference type="Pfam" id="PF11755">
    <property type="entry name" value="DUF3311"/>
    <property type="match status" value="1"/>
</dbReference>
<dbReference type="OrthoDB" id="123261at2"/>
<keyword evidence="1" id="KW-0472">Membrane</keyword>
<reference evidence="2 3" key="1">
    <citation type="submission" date="2018-10" db="EMBL/GenBank/DDBJ databases">
        <title>Marmoricola sp. 4Q3S-7 whole genome shotgun sequence.</title>
        <authorList>
            <person name="Li F."/>
        </authorList>
    </citation>
    <scope>NUCLEOTIDE SEQUENCE [LARGE SCALE GENOMIC DNA]</scope>
    <source>
        <strain evidence="2 3">4Q3S-7</strain>
    </source>
</reference>
<sequence length="65" mass="7521">MVAAGILLLIPVVALVWVPSYNQETPKLWGFPFFFWYQFAWVFLCAAATWSAYRLTLAARRGTHR</sequence>
<proteinExistence type="predicted"/>
<organism evidence="2 3">
    <name type="scientific">Nocardioides mangrovicus</name>
    <dbReference type="NCBI Taxonomy" id="2478913"/>
    <lineage>
        <taxon>Bacteria</taxon>
        <taxon>Bacillati</taxon>
        <taxon>Actinomycetota</taxon>
        <taxon>Actinomycetes</taxon>
        <taxon>Propionibacteriales</taxon>
        <taxon>Nocardioidaceae</taxon>
        <taxon>Nocardioides</taxon>
    </lineage>
</organism>
<dbReference type="EMBL" id="RDBE01000010">
    <property type="protein sequence ID" value="RLV47805.1"/>
    <property type="molecule type" value="Genomic_DNA"/>
</dbReference>
<dbReference type="InterPro" id="IPR021741">
    <property type="entry name" value="DUF3311"/>
</dbReference>
<keyword evidence="3" id="KW-1185">Reference proteome</keyword>
<dbReference type="AlphaFoldDB" id="A0A3L8NXA0"/>
<keyword evidence="1" id="KW-1133">Transmembrane helix</keyword>
<evidence type="ECO:0000313" key="2">
    <source>
        <dbReference type="EMBL" id="RLV47805.1"/>
    </source>
</evidence>
<keyword evidence="1" id="KW-0812">Transmembrane</keyword>
<protein>
    <submittedName>
        <fullName evidence="2">DUF3311 domain-containing protein</fullName>
    </submittedName>
</protein>
<dbReference type="Proteomes" id="UP000281708">
    <property type="component" value="Unassembled WGS sequence"/>
</dbReference>
<name>A0A3L8NXA0_9ACTN</name>
<comment type="caution">
    <text evidence="2">The sequence shown here is derived from an EMBL/GenBank/DDBJ whole genome shotgun (WGS) entry which is preliminary data.</text>
</comment>
<evidence type="ECO:0000256" key="1">
    <source>
        <dbReference type="SAM" id="Phobius"/>
    </source>
</evidence>
<accession>A0A3L8NXA0</accession>
<feature type="transmembrane region" description="Helical" evidence="1">
    <location>
        <begin position="33"/>
        <end position="53"/>
    </location>
</feature>